<keyword evidence="1" id="KW-0812">Transmembrane</keyword>
<keyword evidence="3" id="KW-1185">Reference proteome</keyword>
<dbReference type="EMBL" id="JBANBB010000001">
    <property type="protein sequence ID" value="MEK0306017.1"/>
    <property type="molecule type" value="Genomic_DNA"/>
</dbReference>
<protein>
    <submittedName>
        <fullName evidence="2">DUF4244 domain-containing protein</fullName>
    </submittedName>
</protein>
<dbReference type="RefSeq" id="WP_340486103.1">
    <property type="nucleotide sequence ID" value="NZ_JBANDZ010000001.1"/>
</dbReference>
<feature type="transmembrane region" description="Helical" evidence="1">
    <location>
        <begin position="65"/>
        <end position="83"/>
    </location>
</feature>
<reference evidence="2 3" key="1">
    <citation type="submission" date="2024-02" db="EMBL/GenBank/DDBJ databases">
        <title>Bifidobacterium honeyensis sp. nov., isolated from the comb honey.</title>
        <authorList>
            <person name="Liu W."/>
            <person name="Li Y."/>
        </authorList>
    </citation>
    <scope>NUCLEOTIDE SEQUENCE [LARGE SCALE GENOMIC DNA]</scope>
    <source>
        <strain evidence="2 3">IMAU50988</strain>
    </source>
</reference>
<accession>A0ABU8ZNK7</accession>
<dbReference type="Proteomes" id="UP001373159">
    <property type="component" value="Unassembled WGS sequence"/>
</dbReference>
<dbReference type="InterPro" id="IPR025338">
    <property type="entry name" value="DUF4244"/>
</dbReference>
<comment type="caution">
    <text evidence="2">The sequence shown here is derived from an EMBL/GenBank/DDBJ whole genome shotgun (WGS) entry which is preliminary data.</text>
</comment>
<sequence>MKKSMEKSLKSVRRRAAALLRKGGESVQGILDGALRQARRCLSAVYMKIRILASRPESGAATAEYAVVLIAATAFAGVLLVLLKSDTVRSLLASLLKKALTVS</sequence>
<organism evidence="2 3">
    <name type="scientific">Bifidobacterium favimelis</name>
    <dbReference type="NCBI Taxonomy" id="3122979"/>
    <lineage>
        <taxon>Bacteria</taxon>
        <taxon>Bacillati</taxon>
        <taxon>Actinomycetota</taxon>
        <taxon>Actinomycetes</taxon>
        <taxon>Bifidobacteriales</taxon>
        <taxon>Bifidobacteriaceae</taxon>
        <taxon>Bifidobacterium</taxon>
    </lineage>
</organism>
<evidence type="ECO:0000313" key="3">
    <source>
        <dbReference type="Proteomes" id="UP001373159"/>
    </source>
</evidence>
<evidence type="ECO:0000256" key="1">
    <source>
        <dbReference type="SAM" id="Phobius"/>
    </source>
</evidence>
<evidence type="ECO:0000313" key="2">
    <source>
        <dbReference type="EMBL" id="MEK0306017.1"/>
    </source>
</evidence>
<keyword evidence="1" id="KW-0472">Membrane</keyword>
<proteinExistence type="predicted"/>
<dbReference type="Pfam" id="PF14029">
    <property type="entry name" value="DUF4244"/>
    <property type="match status" value="1"/>
</dbReference>
<name>A0ABU8ZNK7_9BIFI</name>
<gene>
    <name evidence="2" type="ORF">V8P97_00780</name>
</gene>
<keyword evidence="1" id="KW-1133">Transmembrane helix</keyword>